<evidence type="ECO:0000313" key="1">
    <source>
        <dbReference type="EMBL" id="PIN97522.1"/>
    </source>
</evidence>
<organism evidence="1 2">
    <name type="scientific">Aquarana catesbeiana</name>
    <name type="common">American bullfrog</name>
    <name type="synonym">Rana catesbeiana</name>
    <dbReference type="NCBI Taxonomy" id="8400"/>
    <lineage>
        <taxon>Eukaryota</taxon>
        <taxon>Metazoa</taxon>
        <taxon>Chordata</taxon>
        <taxon>Craniata</taxon>
        <taxon>Vertebrata</taxon>
        <taxon>Euteleostomi</taxon>
        <taxon>Amphibia</taxon>
        <taxon>Batrachia</taxon>
        <taxon>Anura</taxon>
        <taxon>Neobatrachia</taxon>
        <taxon>Ranoidea</taxon>
        <taxon>Ranidae</taxon>
        <taxon>Aquarana</taxon>
    </lineage>
</organism>
<name>A0A2G9P3H5_AQUCT</name>
<gene>
    <name evidence="1" type="ORF">AB205_0158080</name>
</gene>
<dbReference type="EMBL" id="KV923830">
    <property type="protein sequence ID" value="PIN97522.1"/>
    <property type="molecule type" value="Genomic_DNA"/>
</dbReference>
<reference evidence="2" key="1">
    <citation type="journal article" date="2017" name="Nat. Commun.">
        <title>The North American bullfrog draft genome provides insight into hormonal regulation of long noncoding RNA.</title>
        <authorList>
            <person name="Hammond S.A."/>
            <person name="Warren R.L."/>
            <person name="Vandervalk B.P."/>
            <person name="Kucuk E."/>
            <person name="Khan H."/>
            <person name="Gibb E.A."/>
            <person name="Pandoh P."/>
            <person name="Kirk H."/>
            <person name="Zhao Y."/>
            <person name="Jones M."/>
            <person name="Mungall A.J."/>
            <person name="Coope R."/>
            <person name="Pleasance S."/>
            <person name="Moore R.A."/>
            <person name="Holt R.A."/>
            <person name="Round J.M."/>
            <person name="Ohora S."/>
            <person name="Walle B.V."/>
            <person name="Veldhoen N."/>
            <person name="Helbing C.C."/>
            <person name="Birol I."/>
        </authorList>
    </citation>
    <scope>NUCLEOTIDE SEQUENCE [LARGE SCALE GENOMIC DNA]</scope>
</reference>
<dbReference type="AlphaFoldDB" id="A0A2G9P3H5"/>
<sequence>LFSNFPFYFCFFSTPSNPTLFPYFNLCPYITPFFTFFSHSHTHTHHYDLFHLDFPHGGPHPTLLVHLPAMVMPMAVVLIPADRPGIGRLCIAALCDSGYCFTGSLMQTIIP</sequence>
<keyword evidence="2" id="KW-1185">Reference proteome</keyword>
<evidence type="ECO:0000313" key="2">
    <source>
        <dbReference type="Proteomes" id="UP000228934"/>
    </source>
</evidence>
<dbReference type="Proteomes" id="UP000228934">
    <property type="component" value="Unassembled WGS sequence"/>
</dbReference>
<protein>
    <submittedName>
        <fullName evidence="1">Uncharacterized protein</fullName>
    </submittedName>
</protein>
<proteinExistence type="predicted"/>
<accession>A0A2G9P3H5</accession>
<feature type="non-terminal residue" evidence="1">
    <location>
        <position position="1"/>
    </location>
</feature>